<dbReference type="SUPFAM" id="SSF48452">
    <property type="entry name" value="TPR-like"/>
    <property type="match status" value="1"/>
</dbReference>
<name>A0A9W6P226_9ACTN</name>
<dbReference type="InterPro" id="IPR011990">
    <property type="entry name" value="TPR-like_helical_dom_sf"/>
</dbReference>
<organism evidence="1 2">
    <name type="scientific">Nocardiopsis ansamitocini</name>
    <dbReference type="NCBI Taxonomy" id="1670832"/>
    <lineage>
        <taxon>Bacteria</taxon>
        <taxon>Bacillati</taxon>
        <taxon>Actinomycetota</taxon>
        <taxon>Actinomycetes</taxon>
        <taxon>Streptosporangiales</taxon>
        <taxon>Nocardiopsidaceae</taxon>
        <taxon>Nocardiopsis</taxon>
    </lineage>
</organism>
<sequence length="381" mass="40468">MTAMSGTPLDSDAGDSDFASLCDQARDLAEAGHLRRAAAIYERVAAEAGPSRRAQASLGLAVVHEQLGDPAAARRADENAVATGHPEFGPRAAYHLALLHERAGAAAEEAAAWRQVLAFDNERYLQAAHRGLARLAEERGDEQGADQHWQLALEGQDAAVVAATAHDYARGLLARGAVTRAEEVIARGLAAQEDPALRVLLGAVHVERAIAEFGAATAGGPGGLDPMDTGVAYELLARLLAVRGDADTSATAWEEGLDHRDPSVAAEVRTRLRRGFLVPDAEDADTEPAPSWWDPYLEAAVAQDSVPMLAGELFLALDQLYSHLALPHASGEARAAALRAVVEQAVRAPGEYVWGRALHDDFRERLRRATGGDVLPPGWPD</sequence>
<evidence type="ECO:0008006" key="3">
    <source>
        <dbReference type="Google" id="ProtNLM"/>
    </source>
</evidence>
<dbReference type="Gene3D" id="1.25.40.10">
    <property type="entry name" value="Tetratricopeptide repeat domain"/>
    <property type="match status" value="1"/>
</dbReference>
<accession>A0A9W6P226</accession>
<protein>
    <recommendedName>
        <fullName evidence="3">Tetratricopeptide repeat protein</fullName>
    </recommendedName>
</protein>
<dbReference type="EMBL" id="BSQG01000001">
    <property type="protein sequence ID" value="GLU45794.1"/>
    <property type="molecule type" value="Genomic_DNA"/>
</dbReference>
<keyword evidence="2" id="KW-1185">Reference proteome</keyword>
<evidence type="ECO:0000313" key="2">
    <source>
        <dbReference type="Proteomes" id="UP001165092"/>
    </source>
</evidence>
<dbReference type="Proteomes" id="UP001165092">
    <property type="component" value="Unassembled WGS sequence"/>
</dbReference>
<evidence type="ECO:0000313" key="1">
    <source>
        <dbReference type="EMBL" id="GLU45794.1"/>
    </source>
</evidence>
<dbReference type="AlphaFoldDB" id="A0A9W6P226"/>
<proteinExistence type="predicted"/>
<gene>
    <name evidence="1" type="ORF">Nans01_01450</name>
</gene>
<reference evidence="1" key="1">
    <citation type="submission" date="2023-02" db="EMBL/GenBank/DDBJ databases">
        <title>Nocardiopsis ansamitocini NBRC 112285.</title>
        <authorList>
            <person name="Ichikawa N."/>
            <person name="Sato H."/>
            <person name="Tonouchi N."/>
        </authorList>
    </citation>
    <scope>NUCLEOTIDE SEQUENCE</scope>
    <source>
        <strain evidence="1">NBRC 112285</strain>
    </source>
</reference>
<comment type="caution">
    <text evidence="1">The sequence shown here is derived from an EMBL/GenBank/DDBJ whole genome shotgun (WGS) entry which is preliminary data.</text>
</comment>